<dbReference type="EMBL" id="JDST02000030">
    <property type="protein sequence ID" value="KFB77370.1"/>
    <property type="molecule type" value="Genomic_DNA"/>
</dbReference>
<dbReference type="RefSeq" id="WP_034947421.1">
    <property type="nucleotide sequence ID" value="NZ_JDST02000030.1"/>
</dbReference>
<keyword evidence="2" id="KW-0805">Transcription regulation</keyword>
<evidence type="ECO:0000313" key="7">
    <source>
        <dbReference type="EMBL" id="KFB77370.1"/>
    </source>
</evidence>
<proteinExistence type="inferred from homology"/>
<dbReference type="PANTHER" id="PTHR30346:SF26">
    <property type="entry name" value="HYDROGEN PEROXIDE-INDUCIBLE GENES ACTIVATOR"/>
    <property type="match status" value="1"/>
</dbReference>
<dbReference type="Proteomes" id="UP000021315">
    <property type="component" value="Unassembled WGS sequence"/>
</dbReference>
<reference evidence="8 10" key="2">
    <citation type="journal article" date="2019" name="Microbiome">
        <title>Annotated bacterial chromosomes from frame-shift-corrected long-read metagenomic data.</title>
        <authorList>
            <person name="Arumugam K."/>
            <person name="Bagci C."/>
            <person name="Bessarab I."/>
            <person name="Beier S."/>
            <person name="Buchfink B."/>
            <person name="Gorska A."/>
            <person name="Qiu G."/>
            <person name="Huson D.H."/>
            <person name="Williams R.B.H."/>
        </authorList>
    </citation>
    <scope>NUCLEOTIDE SEQUENCE [LARGE SCALE GENOMIC DNA]</scope>
    <source>
        <strain evidence="8">SSA1</strain>
    </source>
</reference>
<reference evidence="8" key="3">
    <citation type="submission" date="2020-06" db="EMBL/GenBank/DDBJ databases">
        <authorList>
            <person name="Arumugam K."/>
            <person name="Besarab I."/>
            <person name="Haryono M."/>
            <person name="Bagci C."/>
            <person name="Beier S."/>
            <person name="Buchfink B."/>
            <person name="Gorska A."/>
            <person name="Qiu G."/>
            <person name="Huson D.H."/>
            <person name="Williams R.B."/>
        </authorList>
    </citation>
    <scope>NUCLEOTIDE SEQUENCE</scope>
    <source>
        <strain evidence="8">SSA1</strain>
    </source>
</reference>
<dbReference type="FunFam" id="1.10.10.10:FF:000001">
    <property type="entry name" value="LysR family transcriptional regulator"/>
    <property type="match status" value="1"/>
</dbReference>
<accession>A0A7D5NBQ3</accession>
<feature type="domain" description="HTH lysR-type" evidence="6">
    <location>
        <begin position="1"/>
        <end position="58"/>
    </location>
</feature>
<dbReference type="EMBL" id="CP058708">
    <property type="protein sequence ID" value="QLH49813.1"/>
    <property type="molecule type" value="Genomic_DNA"/>
</dbReference>
<dbReference type="Gene3D" id="1.10.10.10">
    <property type="entry name" value="Winged helix-like DNA-binding domain superfamily/Winged helix DNA-binding domain"/>
    <property type="match status" value="1"/>
</dbReference>
<dbReference type="GO" id="GO:0003677">
    <property type="term" value="F:DNA binding"/>
    <property type="evidence" value="ECO:0007669"/>
    <property type="project" value="UniProtKB-KW"/>
</dbReference>
<name>A0A080MA97_9PROT</name>
<keyword evidence="9" id="KW-1185">Reference proteome</keyword>
<dbReference type="InterPro" id="IPR000847">
    <property type="entry name" value="LysR_HTH_N"/>
</dbReference>
<evidence type="ECO:0000313" key="10">
    <source>
        <dbReference type="Proteomes" id="UP000509684"/>
    </source>
</evidence>
<dbReference type="PANTHER" id="PTHR30346">
    <property type="entry name" value="TRANSCRIPTIONAL DUAL REGULATOR HCAR-RELATED"/>
    <property type="match status" value="1"/>
</dbReference>
<evidence type="ECO:0000313" key="9">
    <source>
        <dbReference type="Proteomes" id="UP000021315"/>
    </source>
</evidence>
<dbReference type="STRING" id="1453999.AW06_001606"/>
<evidence type="ECO:0000256" key="4">
    <source>
        <dbReference type="ARBA" id="ARBA00023159"/>
    </source>
</evidence>
<protein>
    <submittedName>
        <fullName evidence="8">Hydrogen peroxide-inducible genes activator</fullName>
    </submittedName>
    <submittedName>
        <fullName evidence="7">Morphology and auto-aggregation control protein</fullName>
    </submittedName>
</protein>
<keyword evidence="4" id="KW-0010">Activator</keyword>
<accession>A0A080MA97</accession>
<dbReference type="Pfam" id="PF00126">
    <property type="entry name" value="HTH_1"/>
    <property type="match status" value="1"/>
</dbReference>
<dbReference type="Proteomes" id="UP000509684">
    <property type="component" value="Chromosome"/>
</dbReference>
<dbReference type="Pfam" id="PF03466">
    <property type="entry name" value="LysR_substrate"/>
    <property type="match status" value="1"/>
</dbReference>
<dbReference type="GO" id="GO:0003700">
    <property type="term" value="F:DNA-binding transcription factor activity"/>
    <property type="evidence" value="ECO:0007669"/>
    <property type="project" value="InterPro"/>
</dbReference>
<evidence type="ECO:0000256" key="1">
    <source>
        <dbReference type="ARBA" id="ARBA00009437"/>
    </source>
</evidence>
<dbReference type="KEGG" id="acog:HWD57_08490"/>
<evidence type="ECO:0000313" key="8">
    <source>
        <dbReference type="EMBL" id="QLH49813.1"/>
    </source>
</evidence>
<dbReference type="SUPFAM" id="SSF53850">
    <property type="entry name" value="Periplasmic binding protein-like II"/>
    <property type="match status" value="1"/>
</dbReference>
<sequence length="303" mass="33196">MTLTELRYIVTLARERHFGRAAEKCHVSQPTLSVALKKVEQRHGVILFERSSADVRLTMIGEQIAIQAERVLEEAGRIREIVAQGKDPLSGPLRLGVIYTIAPYLLPRLIPSLHSRAPRMPLYLHENFTVNLTAQLRRGDLDVIVVALPFDEPGIVSRVVYEEPFYVVMPTGHPLAMESLIAPEHVAAENLLLLGIGNCFRDQVVQACPQLSAPGGTVGALEGSSLETVRYMVASGAGISIVPASAAASWPQQDPLLLFRHFTEPVPVRRVVIAWRATFPRPQAIDVLRAAILDAPPPGVLRA</sequence>
<dbReference type="GO" id="GO:0032993">
    <property type="term" value="C:protein-DNA complex"/>
    <property type="evidence" value="ECO:0007669"/>
    <property type="project" value="TreeGrafter"/>
</dbReference>
<organism evidence="7 9">
    <name type="scientific">Candidatus Accumulibacter cognatus</name>
    <dbReference type="NCBI Taxonomy" id="2954383"/>
    <lineage>
        <taxon>Bacteria</taxon>
        <taxon>Pseudomonadati</taxon>
        <taxon>Pseudomonadota</taxon>
        <taxon>Betaproteobacteria</taxon>
        <taxon>Candidatus Accumulibacter</taxon>
    </lineage>
</organism>
<evidence type="ECO:0000259" key="6">
    <source>
        <dbReference type="PROSITE" id="PS50931"/>
    </source>
</evidence>
<evidence type="ECO:0000256" key="3">
    <source>
        <dbReference type="ARBA" id="ARBA00023125"/>
    </source>
</evidence>
<dbReference type="InterPro" id="IPR036388">
    <property type="entry name" value="WH-like_DNA-bd_sf"/>
</dbReference>
<dbReference type="PROSITE" id="PS50931">
    <property type="entry name" value="HTH_LYSR"/>
    <property type="match status" value="1"/>
</dbReference>
<dbReference type="InterPro" id="IPR036390">
    <property type="entry name" value="WH_DNA-bd_sf"/>
</dbReference>
<keyword evidence="3" id="KW-0238">DNA-binding</keyword>
<comment type="similarity">
    <text evidence="1">Belongs to the LysR transcriptional regulatory family.</text>
</comment>
<dbReference type="AlphaFoldDB" id="A0A080MA97"/>
<evidence type="ECO:0000256" key="2">
    <source>
        <dbReference type="ARBA" id="ARBA00023015"/>
    </source>
</evidence>
<dbReference type="SUPFAM" id="SSF46785">
    <property type="entry name" value="Winged helix' DNA-binding domain"/>
    <property type="match status" value="1"/>
</dbReference>
<dbReference type="Gene3D" id="3.40.190.10">
    <property type="entry name" value="Periplasmic binding protein-like II"/>
    <property type="match status" value="2"/>
</dbReference>
<dbReference type="PRINTS" id="PR00039">
    <property type="entry name" value="HTHLYSR"/>
</dbReference>
<keyword evidence="5" id="KW-0804">Transcription</keyword>
<gene>
    <name evidence="7" type="primary">oxyR</name>
    <name evidence="7" type="ORF">AW06_001606</name>
    <name evidence="8" type="ORF">HWD57_08490</name>
</gene>
<dbReference type="CDD" id="cd08411">
    <property type="entry name" value="PBP2_OxyR"/>
    <property type="match status" value="1"/>
</dbReference>
<reference evidence="7 9" key="1">
    <citation type="submission" date="2014-02" db="EMBL/GenBank/DDBJ databases">
        <title>Expanding our view of genomic diversity in Candidatus Accumulibacter clades.</title>
        <authorList>
            <person name="Skennerton C.T."/>
            <person name="Barr J.J."/>
            <person name="Slater F.R."/>
            <person name="Bond P.L."/>
            <person name="Tyson G.W."/>
        </authorList>
    </citation>
    <scope>NUCLEOTIDE SEQUENCE [LARGE SCALE GENOMIC DNA]</scope>
    <source>
        <strain evidence="9">SK-02</strain>
    </source>
</reference>
<evidence type="ECO:0000256" key="5">
    <source>
        <dbReference type="ARBA" id="ARBA00023163"/>
    </source>
</evidence>
<dbReference type="InterPro" id="IPR005119">
    <property type="entry name" value="LysR_subst-bd"/>
</dbReference>